<evidence type="ECO:0000313" key="3">
    <source>
        <dbReference type="Proteomes" id="UP000054928"/>
    </source>
</evidence>
<evidence type="ECO:0000313" key="2">
    <source>
        <dbReference type="EMBL" id="CEG46211.1"/>
    </source>
</evidence>
<proteinExistence type="predicted"/>
<organism evidence="2 3">
    <name type="scientific">Plasmopara halstedii</name>
    <name type="common">Downy mildew of sunflower</name>
    <dbReference type="NCBI Taxonomy" id="4781"/>
    <lineage>
        <taxon>Eukaryota</taxon>
        <taxon>Sar</taxon>
        <taxon>Stramenopiles</taxon>
        <taxon>Oomycota</taxon>
        <taxon>Peronosporomycetes</taxon>
        <taxon>Peronosporales</taxon>
        <taxon>Peronosporaceae</taxon>
        <taxon>Plasmopara</taxon>
    </lineage>
</organism>
<dbReference type="GeneID" id="36397681"/>
<feature type="region of interest" description="Disordered" evidence="1">
    <location>
        <begin position="87"/>
        <end position="108"/>
    </location>
</feature>
<dbReference type="AlphaFoldDB" id="A0A0N7L765"/>
<dbReference type="Proteomes" id="UP000054928">
    <property type="component" value="Unassembled WGS sequence"/>
</dbReference>
<reference evidence="3" key="1">
    <citation type="submission" date="2014-09" db="EMBL/GenBank/DDBJ databases">
        <authorList>
            <person name="Sharma Rahul"/>
            <person name="Thines Marco"/>
        </authorList>
    </citation>
    <scope>NUCLEOTIDE SEQUENCE [LARGE SCALE GENOMIC DNA]</scope>
</reference>
<accession>A0A0N7L765</accession>
<keyword evidence="3" id="KW-1185">Reference proteome</keyword>
<protein>
    <submittedName>
        <fullName evidence="2">Uncharacterized protein</fullName>
    </submittedName>
</protein>
<sequence>MVMITKSPSAIRARTTIKFGTEHCWSRIRGSIIIHPRSVSLLSEMKIMNDYPVVVHEDNHCAIAMAKNDGYQSRLKLINFGITSSVTNSRQSRSTYDSLNPSTNSPIS</sequence>
<evidence type="ECO:0000256" key="1">
    <source>
        <dbReference type="SAM" id="MobiDB-lite"/>
    </source>
</evidence>
<dbReference type="RefSeq" id="XP_024582580.1">
    <property type="nucleotide sequence ID" value="XM_024717042.1"/>
</dbReference>
<name>A0A0N7L765_PLAHL</name>
<dbReference type="EMBL" id="CCYD01002047">
    <property type="protein sequence ID" value="CEG46211.1"/>
    <property type="molecule type" value="Genomic_DNA"/>
</dbReference>